<sequence length="355" mass="38694">MAGEGSLAHVGPSSTIGHGSAQNQRSSGSSGAPSSLGTTYIRVGRGIVPVARYERNMPRGRNIAGDLAMTTSVYGIDGEISPGGAPKQKWYKQPFMRKRYLSFQGALSGRATSTTDANTLPPTTREVESPVIDATPARLEPNETCRKLRKPRSRSPLPPVSVSPTQPIPRHNLASTPPPRPVQSMYVQSSTTRDEPEEDSLEDGQLLLDLLGVNETPPTPGPETEQAQLHRIPTPEPEQAPEPESESEPDQCVTPTPIRRLPPVPILNIIPPHDSQDAFAYVFGPNHRTAYMEHRGPAAPPPYIARQSAILDRYTRPARDQPILPDQKRELSLPLVAPLSIRCKDKLRNTGGTRH</sequence>
<dbReference type="EMBL" id="CAJMWX010001561">
    <property type="protein sequence ID" value="CAE6496213.1"/>
    <property type="molecule type" value="Genomic_DNA"/>
</dbReference>
<evidence type="ECO:0000313" key="4">
    <source>
        <dbReference type="Proteomes" id="UP000663888"/>
    </source>
</evidence>
<gene>
    <name evidence="3" type="ORF">RDB_LOCUS147167</name>
    <name evidence="2" type="ORF">RDB_LOCUS98745</name>
</gene>
<evidence type="ECO:0000313" key="3">
    <source>
        <dbReference type="EMBL" id="CAE6496213.1"/>
    </source>
</evidence>
<proteinExistence type="predicted"/>
<protein>
    <submittedName>
        <fullName evidence="3">Uncharacterized protein</fullName>
    </submittedName>
</protein>
<organism evidence="3 4">
    <name type="scientific">Rhizoctonia solani</name>
    <dbReference type="NCBI Taxonomy" id="456999"/>
    <lineage>
        <taxon>Eukaryota</taxon>
        <taxon>Fungi</taxon>
        <taxon>Dikarya</taxon>
        <taxon>Basidiomycota</taxon>
        <taxon>Agaricomycotina</taxon>
        <taxon>Agaricomycetes</taxon>
        <taxon>Cantharellales</taxon>
        <taxon>Ceratobasidiaceae</taxon>
        <taxon>Rhizoctonia</taxon>
    </lineage>
</organism>
<feature type="compositionally biased region" description="Polar residues" evidence="1">
    <location>
        <begin position="110"/>
        <end position="122"/>
    </location>
</feature>
<feature type="compositionally biased region" description="Acidic residues" evidence="1">
    <location>
        <begin position="239"/>
        <end position="249"/>
    </location>
</feature>
<comment type="caution">
    <text evidence="3">The sequence shown here is derived from an EMBL/GenBank/DDBJ whole genome shotgun (WGS) entry which is preliminary data.</text>
</comment>
<dbReference type="Proteomes" id="UP000663888">
    <property type="component" value="Unassembled WGS sequence"/>
</dbReference>
<accession>A0A8H3CRM8</accession>
<feature type="compositionally biased region" description="Polar residues" evidence="1">
    <location>
        <begin position="12"/>
        <end position="25"/>
    </location>
</feature>
<evidence type="ECO:0000256" key="1">
    <source>
        <dbReference type="SAM" id="MobiDB-lite"/>
    </source>
</evidence>
<dbReference type="EMBL" id="CAJMWY010002076">
    <property type="protein sequence ID" value="CAE6481239.1"/>
    <property type="molecule type" value="Genomic_DNA"/>
</dbReference>
<feature type="compositionally biased region" description="Low complexity" evidence="1">
    <location>
        <begin position="26"/>
        <end position="37"/>
    </location>
</feature>
<dbReference type="AlphaFoldDB" id="A0A8H3CRM8"/>
<dbReference type="Proteomes" id="UP000663861">
    <property type="component" value="Unassembled WGS sequence"/>
</dbReference>
<name>A0A8H3CRM8_9AGAM</name>
<evidence type="ECO:0000313" key="2">
    <source>
        <dbReference type="EMBL" id="CAE6481239.1"/>
    </source>
</evidence>
<feature type="region of interest" description="Disordered" evidence="1">
    <location>
        <begin position="1"/>
        <end position="38"/>
    </location>
</feature>
<reference evidence="3" key="1">
    <citation type="submission" date="2021-01" db="EMBL/GenBank/DDBJ databases">
        <authorList>
            <person name="Kaushik A."/>
        </authorList>
    </citation>
    <scope>NUCLEOTIDE SEQUENCE</scope>
    <source>
        <strain evidence="3">AG4-R118</strain>
        <strain evidence="2">AG4-RS23</strain>
    </source>
</reference>
<feature type="region of interest" description="Disordered" evidence="1">
    <location>
        <begin position="107"/>
        <end position="259"/>
    </location>
</feature>